<protein>
    <recommendedName>
        <fullName evidence="1">DUF4268 domain-containing protein</fullName>
    </recommendedName>
</protein>
<evidence type="ECO:0000313" key="2">
    <source>
        <dbReference type="EMBL" id="VEH67661.1"/>
    </source>
</evidence>
<dbReference type="AlphaFoldDB" id="A0A3S4TWG0"/>
<name>A0A3S4TWG0_9PAST</name>
<dbReference type="InterPro" id="IPR025364">
    <property type="entry name" value="DUF4268"/>
</dbReference>
<dbReference type="KEGG" id="rpne:NCTC8284_02858"/>
<gene>
    <name evidence="2" type="ORF">NCTC8284_02858</name>
</gene>
<organism evidence="2 3">
    <name type="scientific">Rodentibacter pneumotropicus</name>
    <dbReference type="NCBI Taxonomy" id="758"/>
    <lineage>
        <taxon>Bacteria</taxon>
        <taxon>Pseudomonadati</taxon>
        <taxon>Pseudomonadota</taxon>
        <taxon>Gammaproteobacteria</taxon>
        <taxon>Pasteurellales</taxon>
        <taxon>Pasteurellaceae</taxon>
        <taxon>Rodentibacter</taxon>
    </lineage>
</organism>
<proteinExistence type="predicted"/>
<feature type="domain" description="DUF4268" evidence="1">
    <location>
        <begin position="5"/>
        <end position="138"/>
    </location>
</feature>
<dbReference type="Pfam" id="PF14088">
    <property type="entry name" value="DUF4268"/>
    <property type="match status" value="1"/>
</dbReference>
<dbReference type="Proteomes" id="UP000278733">
    <property type="component" value="Chromosome"/>
</dbReference>
<dbReference type="EMBL" id="LR134405">
    <property type="protein sequence ID" value="VEH67661.1"/>
    <property type="molecule type" value="Genomic_DNA"/>
</dbReference>
<accession>A0A3S4TWG0</accession>
<evidence type="ECO:0000313" key="3">
    <source>
        <dbReference type="Proteomes" id="UP000278733"/>
    </source>
</evidence>
<evidence type="ECO:0000259" key="1">
    <source>
        <dbReference type="Pfam" id="PF14088"/>
    </source>
</evidence>
<dbReference type="STRING" id="758.GCA_000730685_00216"/>
<reference evidence="2 3" key="1">
    <citation type="submission" date="2018-12" db="EMBL/GenBank/DDBJ databases">
        <authorList>
            <consortium name="Pathogen Informatics"/>
        </authorList>
    </citation>
    <scope>NUCLEOTIDE SEQUENCE [LARGE SCALE GENOMIC DNA]</scope>
    <source>
        <strain evidence="2 3">NCTC8284</strain>
    </source>
</reference>
<sequence length="149" mass="17433">MNSELYSKYWAKLLECAKNRGFSLYDGRNGSQGYWISTGAGIADVQYNLVLLKNKIRVELYIDKDDNKTIFNLLQKDKEVIEKKFGAELTWELLENKRASRISLSSNNSFNRDDMTNWDRSIDWHIENMKKFVDAIKPSLEKIKKQVSN</sequence>